<feature type="compositionally biased region" description="Basic residues" evidence="2">
    <location>
        <begin position="328"/>
        <end position="338"/>
    </location>
</feature>
<feature type="coiled-coil region" evidence="1">
    <location>
        <begin position="573"/>
        <end position="619"/>
    </location>
</feature>
<feature type="compositionally biased region" description="Polar residues" evidence="2">
    <location>
        <begin position="272"/>
        <end position="285"/>
    </location>
</feature>
<evidence type="ECO:0000256" key="1">
    <source>
        <dbReference type="SAM" id="Coils"/>
    </source>
</evidence>
<feature type="region of interest" description="Disordered" evidence="2">
    <location>
        <begin position="1294"/>
        <end position="1327"/>
    </location>
</feature>
<dbReference type="STRING" id="284811.Q752W3"/>
<dbReference type="EMBL" id="AE016819">
    <property type="protein sequence ID" value="AAS53831.1"/>
    <property type="molecule type" value="Genomic_DNA"/>
</dbReference>
<feature type="compositionally biased region" description="Low complexity" evidence="2">
    <location>
        <begin position="310"/>
        <end position="322"/>
    </location>
</feature>
<feature type="region of interest" description="Disordered" evidence="2">
    <location>
        <begin position="309"/>
        <end position="380"/>
    </location>
</feature>
<feature type="compositionally biased region" description="Polar residues" evidence="2">
    <location>
        <begin position="1301"/>
        <end position="1315"/>
    </location>
</feature>
<evidence type="ECO:0000259" key="3">
    <source>
        <dbReference type="Pfam" id="PF11223"/>
    </source>
</evidence>
<dbReference type="FunCoup" id="Q752W3">
    <property type="interactions" value="37"/>
</dbReference>
<feature type="region of interest" description="Disordered" evidence="2">
    <location>
        <begin position="1052"/>
        <end position="1077"/>
    </location>
</feature>
<feature type="compositionally biased region" description="Basic and acidic residues" evidence="2">
    <location>
        <begin position="195"/>
        <end position="223"/>
    </location>
</feature>
<evidence type="ECO:0000313" key="5">
    <source>
        <dbReference type="Proteomes" id="UP000000591"/>
    </source>
</evidence>
<dbReference type="HOGENOM" id="CLU_251351_0_0_1"/>
<feature type="compositionally biased region" description="Basic residues" evidence="2">
    <location>
        <begin position="662"/>
        <end position="673"/>
    </location>
</feature>
<dbReference type="RefSeq" id="NP_986007.1">
    <property type="nucleotide sequence ID" value="NM_212143.1"/>
</dbReference>
<feature type="compositionally biased region" description="Basic residues" evidence="2">
    <location>
        <begin position="224"/>
        <end position="250"/>
    </location>
</feature>
<feature type="region of interest" description="Disordered" evidence="2">
    <location>
        <begin position="621"/>
        <end position="676"/>
    </location>
</feature>
<feature type="domain" description="DUF3020" evidence="3">
    <location>
        <begin position="1134"/>
        <end position="1182"/>
    </location>
</feature>
<keyword evidence="1" id="KW-0175">Coiled coil</keyword>
<evidence type="ECO:0000313" key="4">
    <source>
        <dbReference type="EMBL" id="AAS53831.1"/>
    </source>
</evidence>
<feature type="compositionally biased region" description="Basic and acidic residues" evidence="2">
    <location>
        <begin position="514"/>
        <end position="528"/>
    </location>
</feature>
<feature type="compositionally biased region" description="Basic and acidic residues" evidence="2">
    <location>
        <begin position="28"/>
        <end position="59"/>
    </location>
</feature>
<dbReference type="KEGG" id="ago:AGOS_AFR460C"/>
<sequence length="1359" mass="150776">MSEGQDEELNLHALVGSLLVASAEEDETGHLDQQRTDDGNQGTKGDEDAALDGKEHLDGQTKIPDLTDAEHFGDEDLAAVVAQAIGTMEQEEQSAVPEPKEVGLAIEEPHVYTEERSDEEHWVKLLQQGILQAEHEQSQHGQASPGNTADGDTDYHSNDGATAIETGEERERLDHDDEQLRRAILESLQHLNQQKPHEGENEERARTERQDKIAAAQSHEHTKQKSRKDKKSAKKRLSKKERRLEKKRSKDRSDLETDILNFEDVIKGFMDQSESTVPPQVSQQMIGDEETQALVDATLKAFENELMGTASSSVGKGSSSASAEKKKSSALKKSKPKSKASIAAPLLFPPPPKSHLGKSKKKDKLNDKKSTNKKKDSKSKSFYDEEVFSKALAEMVNQVVNTSFNDTQPQKKTSQVPTEGSSSIPASSGQYVPKTAKITGQDLVYNGAARAVGEETFDLNQIMQNAMAMAFQEQVHDQLDPSVMEEFNKELSGVHYMDGSAIGNLRRKSLGSTDRSKHDRIFDSDRSRTPSISADSEDRFSTLARHAKLNLSPEDIYKRKFLKAAKECASFARKRISQRNKESKEQLRLARRLQLAEKRRQKEERLKIQEAESKELEEIVARGPPYPPDLKLTKTGQPKRPYRRITPDELNRNLLGSDARTSKIRKQRRKEKKERKDMLRRIPLSTLKKIPLFNFNKEATSSGLNDIEGSLAKIPLYAHSDLQYDDDYTHGHGGFDLDAPKKTVVHKEKLLFHPPWTLPEHPPYALPVARRRRKTLDHRSGRITKKKRTKTRKATLNIGNRMIPAALFPIINTLKAAARATAAAGATPEQSRQHLGSMLQQARVTIAQALAIARSQNNKDYSAIRSTEDIRAAQQEESKVKRIPLFSLANIKKIDTKDTAADVAKVEDTENTTISAPELSENVPVVKETGASLEPSRNLPEPQPPVKLEAGVSIPPIVPTAEPPMKDIVDNLVQQQLRHANGSAAPLPNNISTILSSTITNLLPNLDQLEKIDELSTDVSIGSQQPAKRNYRKTASRFHSVLNLDDIAPLSHLPGSGGNAPESHAQTPTALQPSVSSTVLRTRAKKSPEPLLIHVFDLPSHDYRGNPMKTIPLMRRVKSFLGSDDLTLLRREINKERKRKWREANVEKNRGNDLRSRLNQRANTLFGREESAEKRKWVEAQYKKRSLKLEADAAIPAETSPAPRENQTSVSDAEILNLIAVRLDKLEIAREIEREIQNEARGLFNRHASRTHNRTLPLPDSPPQSSGKNADPQAGAAASTVLSDVALVMGEAHTPVKRGTSADQPTKSYVRQASSGPAAPVRSLEEAEATPIDPVLARGNRAAIDVAEISPGSARGPII</sequence>
<feature type="region of interest" description="Disordered" evidence="2">
    <location>
        <begin position="1243"/>
        <end position="1278"/>
    </location>
</feature>
<feature type="region of interest" description="Disordered" evidence="2">
    <location>
        <begin position="402"/>
        <end position="430"/>
    </location>
</feature>
<feature type="compositionally biased region" description="Polar residues" evidence="2">
    <location>
        <begin position="1064"/>
        <end position="1077"/>
    </location>
</feature>
<evidence type="ECO:0000256" key="2">
    <source>
        <dbReference type="SAM" id="MobiDB-lite"/>
    </source>
</evidence>
<reference evidence="5" key="2">
    <citation type="journal article" date="2013" name="G3 (Bethesda)">
        <title>Genomes of Ashbya fungi isolated from insects reveal four mating-type loci, numerous translocations, lack of transposons, and distinct gene duplications.</title>
        <authorList>
            <person name="Dietrich F.S."/>
            <person name="Voegeli S."/>
            <person name="Kuo S."/>
            <person name="Philippsen P."/>
        </authorList>
    </citation>
    <scope>GENOME REANNOTATION</scope>
    <source>
        <strain evidence="5">ATCC 10895 / CBS 109.51 / FGSC 9923 / NRRL Y-1056</strain>
    </source>
</reference>
<keyword evidence="5" id="KW-1185">Reference proteome</keyword>
<dbReference type="InterPro" id="IPR021386">
    <property type="entry name" value="SPP41_DUF3020"/>
</dbReference>
<feature type="region of interest" description="Disordered" evidence="2">
    <location>
        <begin position="270"/>
        <end position="289"/>
    </location>
</feature>
<feature type="compositionally biased region" description="Basic and acidic residues" evidence="2">
    <location>
        <begin position="113"/>
        <end position="123"/>
    </location>
</feature>
<proteinExistence type="predicted"/>
<dbReference type="OrthoDB" id="5595797at2759"/>
<reference evidence="4 5" key="1">
    <citation type="journal article" date="2004" name="Science">
        <title>The Ashbya gossypii genome as a tool for mapping the ancient Saccharomyces cerevisiae genome.</title>
        <authorList>
            <person name="Dietrich F.S."/>
            <person name="Voegeli S."/>
            <person name="Brachat S."/>
            <person name="Lerch A."/>
            <person name="Gates K."/>
            <person name="Steiner S."/>
            <person name="Mohr C."/>
            <person name="Pohlmann R."/>
            <person name="Luedi P."/>
            <person name="Choi S."/>
            <person name="Wing R.A."/>
            <person name="Flavier A."/>
            <person name="Gaffney T.D."/>
            <person name="Philippsen P."/>
        </authorList>
    </citation>
    <scope>NUCLEOTIDE SEQUENCE [LARGE SCALE GENOMIC DNA]</scope>
    <source>
        <strain evidence="5">ATCC 10895 / CBS 109.51 / FGSC 9923 / NRRL Y-1056</strain>
    </source>
</reference>
<dbReference type="GeneID" id="4622284"/>
<feature type="compositionally biased region" description="Basic and acidic residues" evidence="2">
    <location>
        <begin position="364"/>
        <end position="380"/>
    </location>
</feature>
<feature type="compositionally biased region" description="Basic and acidic residues" evidence="2">
    <location>
        <begin position="167"/>
        <end position="184"/>
    </location>
</feature>
<gene>
    <name evidence="4" type="ORF">AGOS_AFR460C</name>
</gene>
<dbReference type="OMA" id="KGPPYPA"/>
<dbReference type="Pfam" id="PF11223">
    <property type="entry name" value="DUF3020"/>
    <property type="match status" value="1"/>
</dbReference>
<name>Q752W3_EREGS</name>
<dbReference type="InParanoid" id="Q752W3"/>
<dbReference type="eggNOG" id="ENOG502S97X">
    <property type="taxonomic scope" value="Eukaryota"/>
</dbReference>
<feature type="region of interest" description="Disordered" evidence="2">
    <location>
        <begin position="20"/>
        <end position="71"/>
    </location>
</feature>
<organism evidence="4 5">
    <name type="scientific">Eremothecium gossypii (strain ATCC 10895 / CBS 109.51 / FGSC 9923 / NRRL Y-1056)</name>
    <name type="common">Yeast</name>
    <name type="synonym">Ashbya gossypii</name>
    <dbReference type="NCBI Taxonomy" id="284811"/>
    <lineage>
        <taxon>Eukaryota</taxon>
        <taxon>Fungi</taxon>
        <taxon>Dikarya</taxon>
        <taxon>Ascomycota</taxon>
        <taxon>Saccharomycotina</taxon>
        <taxon>Saccharomycetes</taxon>
        <taxon>Saccharomycetales</taxon>
        <taxon>Saccharomycetaceae</taxon>
        <taxon>Eremothecium</taxon>
    </lineage>
</organism>
<protein>
    <submittedName>
        <fullName evidence="4">AFR460Cp</fullName>
    </submittedName>
</protein>
<dbReference type="Proteomes" id="UP000000591">
    <property type="component" value="Chromosome VI"/>
</dbReference>
<accession>Q752W3</accession>
<feature type="region of interest" description="Disordered" evidence="2">
    <location>
        <begin position="113"/>
        <end position="257"/>
    </location>
</feature>
<feature type="region of interest" description="Disordered" evidence="2">
    <location>
        <begin position="509"/>
        <end position="534"/>
    </location>
</feature>